<dbReference type="HOGENOM" id="CLU_2994223_0_0_6"/>
<proteinExistence type="predicted"/>
<dbReference type="EMBL" id="AP011177">
    <property type="protein sequence ID" value="BAJ03860.1"/>
    <property type="molecule type" value="Genomic_DNA"/>
</dbReference>
<evidence type="ECO:0000313" key="3">
    <source>
        <dbReference type="Proteomes" id="UP000002350"/>
    </source>
</evidence>
<keyword evidence="3" id="KW-1185">Reference proteome</keyword>
<name>D4ZCW5_SHEVD</name>
<evidence type="ECO:0000256" key="1">
    <source>
        <dbReference type="SAM" id="Phobius"/>
    </source>
</evidence>
<dbReference type="Proteomes" id="UP000002350">
    <property type="component" value="Chromosome"/>
</dbReference>
<protein>
    <submittedName>
        <fullName evidence="2">Uncharacterized protein</fullName>
    </submittedName>
</protein>
<accession>D4ZCW5</accession>
<keyword evidence="1" id="KW-0472">Membrane</keyword>
<feature type="transmembrane region" description="Helical" evidence="1">
    <location>
        <begin position="6"/>
        <end position="30"/>
    </location>
</feature>
<organism evidence="2 3">
    <name type="scientific">Shewanella violacea (strain JCM 10179 / CIP 106290 / LMG 19151 / DSS12)</name>
    <dbReference type="NCBI Taxonomy" id="637905"/>
    <lineage>
        <taxon>Bacteria</taxon>
        <taxon>Pseudomonadati</taxon>
        <taxon>Pseudomonadota</taxon>
        <taxon>Gammaproteobacteria</taxon>
        <taxon>Alteromonadales</taxon>
        <taxon>Shewanellaceae</taxon>
        <taxon>Shewanella</taxon>
    </lineage>
</organism>
<dbReference type="STRING" id="637905.SVI_3889"/>
<gene>
    <name evidence="2" type="ordered locus">SVI_3889</name>
</gene>
<dbReference type="AlphaFoldDB" id="D4ZCW5"/>
<reference evidence="3" key="1">
    <citation type="journal article" date="2010" name="Mol. Biosyst.">
        <title>Complete genome sequence and comparative analysis of Shewanella violacea, a psychrophilic and piezophilic bacterium from deep sea floor sediments.</title>
        <authorList>
            <person name="Aono E."/>
            <person name="Baba T."/>
            <person name="Ara T."/>
            <person name="Nishi T."/>
            <person name="Nakamichi T."/>
            <person name="Inamoto E."/>
            <person name="Toyonaga H."/>
            <person name="Hasegawa M."/>
            <person name="Takai Y."/>
            <person name="Okumura Y."/>
            <person name="Baba M."/>
            <person name="Tomita M."/>
            <person name="Kato C."/>
            <person name="Oshima T."/>
            <person name="Nakasone K."/>
            <person name="Mori H."/>
        </authorList>
    </citation>
    <scope>NUCLEOTIDE SEQUENCE [LARGE SCALE GENOMIC DNA]</scope>
    <source>
        <strain evidence="3">JCM 10179 / CIP 106290 / LMG 19151 / DSS12</strain>
    </source>
</reference>
<sequence length="57" mass="6495">MNRINSLNLLMLLFLMVLVVIVSNLIISVIKSYALFISKSEFIINKVNELTPDMPPM</sequence>
<dbReference type="KEGG" id="svo:SVI_3889"/>
<evidence type="ECO:0000313" key="2">
    <source>
        <dbReference type="EMBL" id="BAJ03860.1"/>
    </source>
</evidence>
<keyword evidence="1" id="KW-0812">Transmembrane</keyword>
<keyword evidence="1" id="KW-1133">Transmembrane helix</keyword>